<dbReference type="RefSeq" id="WP_380855575.1">
    <property type="nucleotide sequence ID" value="NZ_JBHRXV010000001.1"/>
</dbReference>
<accession>A0ABV7X4U7</accession>
<dbReference type="SUPFAM" id="SSF48452">
    <property type="entry name" value="TPR-like"/>
    <property type="match status" value="1"/>
</dbReference>
<dbReference type="PROSITE" id="PS50104">
    <property type="entry name" value="TIR"/>
    <property type="match status" value="1"/>
</dbReference>
<reference evidence="4" key="1">
    <citation type="journal article" date="2019" name="Int. J. Syst. Evol. Microbiol.">
        <title>The Global Catalogue of Microorganisms (GCM) 10K type strain sequencing project: providing services to taxonomists for standard genome sequencing and annotation.</title>
        <authorList>
            <consortium name="The Broad Institute Genomics Platform"/>
            <consortium name="The Broad Institute Genome Sequencing Center for Infectious Disease"/>
            <person name="Wu L."/>
            <person name="Ma J."/>
        </authorList>
    </citation>
    <scope>NUCLEOTIDE SEQUENCE [LARGE SCALE GENOMIC DNA]</scope>
    <source>
        <strain evidence="4">KCTC 42644</strain>
    </source>
</reference>
<keyword evidence="1" id="KW-0472">Membrane</keyword>
<keyword evidence="4" id="KW-1185">Reference proteome</keyword>
<proteinExistence type="predicted"/>
<sequence length="509" mass="56172">MARAPFRAFVSYSHADAAVARRLQKKLESYRVPRRLRDRVSTLGVGGQVGPVFRDREDLSASEDLSAAVKDALARSQALIVICSPSGATSHWVAREIELFRALHPDRPVLCALVEGSPDDAFPEPLRRGGAEPLAADFRRAGDGWNLAFLKVVAGILAIPLDELIQREGQRRQQRVMAVTAGSVAVMLILAAMTIVALTARAEAERQRGQAEALIEYMLTDLRTELKAVGRLQVMNDVNRRAMVYYAGQEVGTLPDDSLQRRARVLGVMGEDAENGGNLPVARSRYLALYHTTEALLAKAPAAPARLFAHAQSENRLALLAINDGRLDEALERLARVRAALTATAHWGAARGDWLRLSAFAHGNSCATRLKQGISDAATRDGCRAAIDFTERLLALHPGDAAASYDLVFHYMWLAEAEIAAGRIEAARPAQQQYLALMQRLVARDPDNMLWREQQMELYVRHADLLREQGDSAAAARFRAEARAVNQRLIARDPDNAVWARYEKRLQSR</sequence>
<name>A0ABV7X4U7_9SPHN</name>
<evidence type="ECO:0000313" key="3">
    <source>
        <dbReference type="EMBL" id="MFC3711175.1"/>
    </source>
</evidence>
<dbReference type="InterPro" id="IPR035897">
    <property type="entry name" value="Toll_tir_struct_dom_sf"/>
</dbReference>
<dbReference type="SUPFAM" id="SSF52200">
    <property type="entry name" value="Toll/Interleukin receptor TIR domain"/>
    <property type="match status" value="1"/>
</dbReference>
<evidence type="ECO:0000259" key="2">
    <source>
        <dbReference type="PROSITE" id="PS50104"/>
    </source>
</evidence>
<dbReference type="Pfam" id="PF13676">
    <property type="entry name" value="TIR_2"/>
    <property type="match status" value="1"/>
</dbReference>
<feature type="transmembrane region" description="Helical" evidence="1">
    <location>
        <begin position="176"/>
        <end position="198"/>
    </location>
</feature>
<dbReference type="Proteomes" id="UP001595615">
    <property type="component" value="Unassembled WGS sequence"/>
</dbReference>
<evidence type="ECO:0000256" key="1">
    <source>
        <dbReference type="SAM" id="Phobius"/>
    </source>
</evidence>
<dbReference type="Gene3D" id="3.40.50.10140">
    <property type="entry name" value="Toll/interleukin-1 receptor homology (TIR) domain"/>
    <property type="match status" value="1"/>
</dbReference>
<gene>
    <name evidence="3" type="ORF">ACFOMD_01240</name>
</gene>
<organism evidence="3 4">
    <name type="scientific">Sphingoaurantiacus capsulatus</name>
    <dbReference type="NCBI Taxonomy" id="1771310"/>
    <lineage>
        <taxon>Bacteria</taxon>
        <taxon>Pseudomonadati</taxon>
        <taxon>Pseudomonadota</taxon>
        <taxon>Alphaproteobacteria</taxon>
        <taxon>Sphingomonadales</taxon>
        <taxon>Sphingosinicellaceae</taxon>
        <taxon>Sphingoaurantiacus</taxon>
    </lineage>
</organism>
<keyword evidence="1" id="KW-0812">Transmembrane</keyword>
<comment type="caution">
    <text evidence="3">The sequence shown here is derived from an EMBL/GenBank/DDBJ whole genome shotgun (WGS) entry which is preliminary data.</text>
</comment>
<feature type="domain" description="TIR" evidence="2">
    <location>
        <begin position="4"/>
        <end position="177"/>
    </location>
</feature>
<dbReference type="InterPro" id="IPR000157">
    <property type="entry name" value="TIR_dom"/>
</dbReference>
<dbReference type="InterPro" id="IPR011990">
    <property type="entry name" value="TPR-like_helical_dom_sf"/>
</dbReference>
<keyword evidence="1" id="KW-1133">Transmembrane helix</keyword>
<dbReference type="EMBL" id="JBHRXV010000001">
    <property type="protein sequence ID" value="MFC3711175.1"/>
    <property type="molecule type" value="Genomic_DNA"/>
</dbReference>
<protein>
    <submittedName>
        <fullName evidence="3">TIR domain-containing protein</fullName>
    </submittedName>
</protein>
<evidence type="ECO:0000313" key="4">
    <source>
        <dbReference type="Proteomes" id="UP001595615"/>
    </source>
</evidence>